<keyword evidence="1" id="KW-1133">Transmembrane helix</keyword>
<keyword evidence="1" id="KW-0812">Transmembrane</keyword>
<gene>
    <name evidence="2" type="ORF">A4L_13</name>
</gene>
<accession>A0A059PY88</accession>
<evidence type="ECO:0000313" key="3">
    <source>
        <dbReference type="Proteomes" id="UP000027000"/>
    </source>
</evidence>
<evidence type="ECO:0000256" key="1">
    <source>
        <dbReference type="SAM" id="Phobius"/>
    </source>
</evidence>
<organism evidence="2 3">
    <name type="scientific">Anabaena phage A-4L</name>
    <dbReference type="NCBI Taxonomy" id="1357732"/>
    <lineage>
        <taxon>Viruses</taxon>
        <taxon>Duplodnaviria</taxon>
        <taxon>Heunggongvirae</taxon>
        <taxon>Uroviricota</taxon>
        <taxon>Caudoviricetes</taxon>
        <taxon>Saffermanviridae</taxon>
        <taxon>Kozyakovvirus</taxon>
        <taxon>Kozyakovvirus A4L</taxon>
    </lineage>
</organism>
<keyword evidence="3" id="KW-1185">Reference proteome</keyword>
<dbReference type="EMBL" id="KF356198">
    <property type="protein sequence ID" value="AGR48540.1"/>
    <property type="molecule type" value="Genomic_DNA"/>
</dbReference>
<name>A0A059PY88_9CAUD</name>
<dbReference type="KEGG" id="vg:19686304"/>
<dbReference type="GeneID" id="19686304"/>
<reference evidence="2 3" key="1">
    <citation type="journal article" date="2015" name="Virus Res.">
        <title>Unraveling the genome structure of cyanobacterial podovirus A-4L with long direct terminal repeats.</title>
        <authorList>
            <person name="Ou T."/>
            <person name="Liao X.Y."/>
            <person name="Gao X.C."/>
            <person name="Xu X.D."/>
            <person name="Zhang Q.Y."/>
        </authorList>
    </citation>
    <scope>NUCLEOTIDE SEQUENCE [LARGE SCALE GENOMIC DNA]</scope>
</reference>
<proteinExistence type="predicted"/>
<sequence>MPKLNKVLYTIELIALIICVLAYGLNGLFWWLLFELTWVLIDDLLE</sequence>
<evidence type="ECO:0000313" key="2">
    <source>
        <dbReference type="EMBL" id="AGR48540.1"/>
    </source>
</evidence>
<dbReference type="RefSeq" id="YP_009042783.1">
    <property type="nucleotide sequence ID" value="NC_024358.1"/>
</dbReference>
<dbReference type="SMR" id="A0A059PY88"/>
<protein>
    <submittedName>
        <fullName evidence="2">Uncharacterized protein</fullName>
    </submittedName>
</protein>
<dbReference type="Proteomes" id="UP000027000">
    <property type="component" value="Segment"/>
</dbReference>
<keyword evidence="1" id="KW-0472">Membrane</keyword>
<feature type="transmembrane region" description="Helical" evidence="1">
    <location>
        <begin position="7"/>
        <end position="33"/>
    </location>
</feature>